<organism evidence="2 3">
    <name type="scientific">Aspergillus ellipticus CBS 707.79</name>
    <dbReference type="NCBI Taxonomy" id="1448320"/>
    <lineage>
        <taxon>Eukaryota</taxon>
        <taxon>Fungi</taxon>
        <taxon>Dikarya</taxon>
        <taxon>Ascomycota</taxon>
        <taxon>Pezizomycotina</taxon>
        <taxon>Eurotiomycetes</taxon>
        <taxon>Eurotiomycetidae</taxon>
        <taxon>Eurotiales</taxon>
        <taxon>Aspergillaceae</taxon>
        <taxon>Aspergillus</taxon>
        <taxon>Aspergillus subgen. Circumdati</taxon>
    </lineage>
</organism>
<evidence type="ECO:0000256" key="1">
    <source>
        <dbReference type="SAM" id="MobiDB-lite"/>
    </source>
</evidence>
<sequence>MLRPTLPSRYSASIRPSPYTFLLLSISSWPNSIPTRRVLKHPDLRNEGSSAGPSCMAMESAVLTQSCIRNPAGCSTGCHILETQPDDGHRYIACWRCWSLREPTRIHHSARRQSWECRVRYILAGYMFSVQRWPSRPPHRVMAILKMWYHRGTRSSAPVQTRTRAPPRAHGPDYEHK</sequence>
<feature type="region of interest" description="Disordered" evidence="1">
    <location>
        <begin position="155"/>
        <end position="177"/>
    </location>
</feature>
<dbReference type="Proteomes" id="UP000247810">
    <property type="component" value="Unassembled WGS sequence"/>
</dbReference>
<proteinExistence type="predicted"/>
<protein>
    <submittedName>
        <fullName evidence="2">Uncharacterized protein</fullName>
    </submittedName>
</protein>
<gene>
    <name evidence="2" type="ORF">BO71DRAFT_199876</name>
</gene>
<evidence type="ECO:0000313" key="3">
    <source>
        <dbReference type="Proteomes" id="UP000247810"/>
    </source>
</evidence>
<dbReference type="EMBL" id="KZ825850">
    <property type="protein sequence ID" value="PYH95636.1"/>
    <property type="molecule type" value="Genomic_DNA"/>
</dbReference>
<dbReference type="VEuPathDB" id="FungiDB:BO71DRAFT_199876"/>
<keyword evidence="3" id="KW-1185">Reference proteome</keyword>
<evidence type="ECO:0000313" key="2">
    <source>
        <dbReference type="EMBL" id="PYH95636.1"/>
    </source>
</evidence>
<name>A0A319DE46_9EURO</name>
<reference evidence="2 3" key="1">
    <citation type="submission" date="2018-02" db="EMBL/GenBank/DDBJ databases">
        <title>The genomes of Aspergillus section Nigri reveals drivers in fungal speciation.</title>
        <authorList>
            <consortium name="DOE Joint Genome Institute"/>
            <person name="Vesth T.C."/>
            <person name="Nybo J."/>
            <person name="Theobald S."/>
            <person name="Brandl J."/>
            <person name="Frisvad J.C."/>
            <person name="Nielsen K.F."/>
            <person name="Lyhne E.K."/>
            <person name="Kogle M.E."/>
            <person name="Kuo A."/>
            <person name="Riley R."/>
            <person name="Clum A."/>
            <person name="Nolan M."/>
            <person name="Lipzen A."/>
            <person name="Salamov A."/>
            <person name="Henrissat B."/>
            <person name="Wiebenga A."/>
            <person name="De vries R.P."/>
            <person name="Grigoriev I.V."/>
            <person name="Mortensen U.H."/>
            <person name="Andersen M.R."/>
            <person name="Baker S.E."/>
        </authorList>
    </citation>
    <scope>NUCLEOTIDE SEQUENCE [LARGE SCALE GENOMIC DNA]</scope>
    <source>
        <strain evidence="2 3">CBS 707.79</strain>
    </source>
</reference>
<accession>A0A319DE46</accession>
<dbReference type="AlphaFoldDB" id="A0A319DE46"/>